<dbReference type="OrthoDB" id="843225at2759"/>
<dbReference type="InterPro" id="IPR014729">
    <property type="entry name" value="Rossmann-like_a/b/a_fold"/>
</dbReference>
<name>A0A913Y3F1_EXADI</name>
<protein>
    <recommendedName>
        <fullName evidence="1">UspA domain-containing protein</fullName>
    </recommendedName>
</protein>
<dbReference type="KEGG" id="epa:110251701"/>
<evidence type="ECO:0000259" key="1">
    <source>
        <dbReference type="Pfam" id="PF00582"/>
    </source>
</evidence>
<dbReference type="Gene3D" id="3.40.50.620">
    <property type="entry name" value="HUPs"/>
    <property type="match status" value="1"/>
</dbReference>
<proteinExistence type="predicted"/>
<dbReference type="GeneID" id="110251701"/>
<dbReference type="Pfam" id="PF00582">
    <property type="entry name" value="Usp"/>
    <property type="match status" value="1"/>
</dbReference>
<dbReference type="InterPro" id="IPR006015">
    <property type="entry name" value="Universal_stress_UspA"/>
</dbReference>
<organism evidence="2 3">
    <name type="scientific">Exaiptasia diaphana</name>
    <name type="common">Tropical sea anemone</name>
    <name type="synonym">Aiptasia pulchella</name>
    <dbReference type="NCBI Taxonomy" id="2652724"/>
    <lineage>
        <taxon>Eukaryota</taxon>
        <taxon>Metazoa</taxon>
        <taxon>Cnidaria</taxon>
        <taxon>Anthozoa</taxon>
        <taxon>Hexacorallia</taxon>
        <taxon>Actiniaria</taxon>
        <taxon>Aiptasiidae</taxon>
        <taxon>Exaiptasia</taxon>
    </lineage>
</organism>
<accession>A0A913Y3F1</accession>
<reference evidence="2" key="1">
    <citation type="submission" date="2022-11" db="UniProtKB">
        <authorList>
            <consortium name="EnsemblMetazoa"/>
        </authorList>
    </citation>
    <scope>IDENTIFICATION</scope>
</reference>
<dbReference type="Proteomes" id="UP000887567">
    <property type="component" value="Unplaced"/>
</dbReference>
<dbReference type="InterPro" id="IPR006016">
    <property type="entry name" value="UspA"/>
</dbReference>
<keyword evidence="3" id="KW-1185">Reference proteome</keyword>
<dbReference type="EnsemblMetazoa" id="XM_021058432.2">
    <property type="protein sequence ID" value="XP_020914091.1"/>
    <property type="gene ID" value="LOC110251701"/>
</dbReference>
<dbReference type="PANTHER" id="PTHR46989:SF3">
    <property type="entry name" value="USPA DOMAIN-CONTAINING PROTEIN"/>
    <property type="match status" value="1"/>
</dbReference>
<dbReference type="CDD" id="cd23659">
    <property type="entry name" value="USP_At3g01520-like"/>
    <property type="match status" value="1"/>
</dbReference>
<evidence type="ECO:0000313" key="2">
    <source>
        <dbReference type="EnsemblMetazoa" id="XP_020914091.1"/>
    </source>
</evidence>
<sequence>MFFCIPGYLEYLSRNGDVVLIAHCIEYPPVPEKRFPYAYDYIGEWKDEVEKLRTKAKVLLHHYQTVCHVDYKHKQINCRPIILDGHKPGQVIIEEAVNENVDAVIIGARGLGKLRRTVLGSVSDFVVHHCPVPVTVVPPESWKHHYPHHS</sequence>
<dbReference type="OMA" id="GANMIIM"/>
<dbReference type="AlphaFoldDB" id="A0A913Y3F1"/>
<evidence type="ECO:0000313" key="3">
    <source>
        <dbReference type="Proteomes" id="UP000887567"/>
    </source>
</evidence>
<dbReference type="RefSeq" id="XP_020914091.1">
    <property type="nucleotide sequence ID" value="XM_021058432.2"/>
</dbReference>
<dbReference type="SUPFAM" id="SSF52402">
    <property type="entry name" value="Adenine nucleotide alpha hydrolases-like"/>
    <property type="match status" value="1"/>
</dbReference>
<feature type="domain" description="UspA" evidence="1">
    <location>
        <begin position="13"/>
        <end position="138"/>
    </location>
</feature>
<dbReference type="PANTHER" id="PTHR46989">
    <property type="entry name" value="USP DOMAIN-CONTAINING PROTEIN"/>
    <property type="match status" value="1"/>
</dbReference>
<dbReference type="PRINTS" id="PR01438">
    <property type="entry name" value="UNVRSLSTRESS"/>
</dbReference>